<sequence>MNSSKFVFGFEFQGRGEVTERDIIVGSIMLALSLTAVILGSTNLVIIYRSTIFHSAFGCAFLACMIHQAVSTNRFIAVFLPHRYKFIFTKRRCVMIVLSLSIPVVAFDIAYIG</sequence>
<dbReference type="AlphaFoldDB" id="A0AA39ISJ7"/>
<dbReference type="SUPFAM" id="SSF81321">
    <property type="entry name" value="Family A G protein-coupled receptor-like"/>
    <property type="match status" value="1"/>
</dbReference>
<dbReference type="EMBL" id="JAUCMV010000001">
    <property type="protein sequence ID" value="KAK0428924.1"/>
    <property type="molecule type" value="Genomic_DNA"/>
</dbReference>
<gene>
    <name evidence="3" type="ORF">QR680_011084</name>
</gene>
<evidence type="ECO:0000313" key="4">
    <source>
        <dbReference type="Proteomes" id="UP001175271"/>
    </source>
</evidence>
<evidence type="ECO:0000259" key="2">
    <source>
        <dbReference type="Pfam" id="PF10328"/>
    </source>
</evidence>
<reference evidence="3" key="1">
    <citation type="submission" date="2023-06" db="EMBL/GenBank/DDBJ databases">
        <title>Genomic analysis of the entomopathogenic nematode Steinernema hermaphroditum.</title>
        <authorList>
            <person name="Schwarz E.M."/>
            <person name="Heppert J.K."/>
            <person name="Baniya A."/>
            <person name="Schwartz H.T."/>
            <person name="Tan C.-H."/>
            <person name="Antoshechkin I."/>
            <person name="Sternberg P.W."/>
            <person name="Goodrich-Blair H."/>
            <person name="Dillman A.R."/>
        </authorList>
    </citation>
    <scope>NUCLEOTIDE SEQUENCE</scope>
    <source>
        <strain evidence="3">PS9179</strain>
        <tissue evidence="3">Whole animal</tissue>
    </source>
</reference>
<keyword evidence="1" id="KW-1133">Transmembrane helix</keyword>
<feature type="transmembrane region" description="Helical" evidence="1">
    <location>
        <begin position="93"/>
        <end position="112"/>
    </location>
</feature>
<dbReference type="Proteomes" id="UP001175271">
    <property type="component" value="Unassembled WGS sequence"/>
</dbReference>
<accession>A0AA39ISJ7</accession>
<feature type="domain" description="7TM GPCR serpentine receptor class x (Srx)" evidence="2">
    <location>
        <begin position="22"/>
        <end position="106"/>
    </location>
</feature>
<organism evidence="3 4">
    <name type="scientific">Steinernema hermaphroditum</name>
    <dbReference type="NCBI Taxonomy" id="289476"/>
    <lineage>
        <taxon>Eukaryota</taxon>
        <taxon>Metazoa</taxon>
        <taxon>Ecdysozoa</taxon>
        <taxon>Nematoda</taxon>
        <taxon>Chromadorea</taxon>
        <taxon>Rhabditida</taxon>
        <taxon>Tylenchina</taxon>
        <taxon>Panagrolaimomorpha</taxon>
        <taxon>Strongyloidoidea</taxon>
        <taxon>Steinernematidae</taxon>
        <taxon>Steinernema</taxon>
    </lineage>
</organism>
<keyword evidence="1" id="KW-0812">Transmembrane</keyword>
<keyword evidence="4" id="KW-1185">Reference proteome</keyword>
<dbReference type="Gene3D" id="1.20.1070.10">
    <property type="entry name" value="Rhodopsin 7-helix transmembrane proteins"/>
    <property type="match status" value="1"/>
</dbReference>
<dbReference type="Pfam" id="PF10328">
    <property type="entry name" value="7TM_GPCR_Srx"/>
    <property type="match status" value="1"/>
</dbReference>
<comment type="caution">
    <text evidence="3">The sequence shown here is derived from an EMBL/GenBank/DDBJ whole genome shotgun (WGS) entry which is preliminary data.</text>
</comment>
<feature type="transmembrane region" description="Helical" evidence="1">
    <location>
        <begin position="23"/>
        <end position="46"/>
    </location>
</feature>
<protein>
    <recommendedName>
        <fullName evidence="2">7TM GPCR serpentine receptor class x (Srx) domain-containing protein</fullName>
    </recommendedName>
</protein>
<evidence type="ECO:0000256" key="1">
    <source>
        <dbReference type="SAM" id="Phobius"/>
    </source>
</evidence>
<dbReference type="InterPro" id="IPR019430">
    <property type="entry name" value="7TM_GPCR_serpentine_rcpt_Srx"/>
</dbReference>
<keyword evidence="1" id="KW-0472">Membrane</keyword>
<name>A0AA39ISJ7_9BILA</name>
<proteinExistence type="predicted"/>
<evidence type="ECO:0000313" key="3">
    <source>
        <dbReference type="EMBL" id="KAK0428924.1"/>
    </source>
</evidence>